<dbReference type="Gene3D" id="2.160.20.10">
    <property type="entry name" value="Single-stranded right-handed beta-helix, Pectin lyase-like"/>
    <property type="match status" value="1"/>
</dbReference>
<dbReference type="EC" id="4.2.2.2" evidence="5"/>
<feature type="chain" id="PRO_5031048721" evidence="3">
    <location>
        <begin position="32"/>
        <end position="322"/>
    </location>
</feature>
<proteinExistence type="inferred from homology"/>
<comment type="caution">
    <text evidence="5">The sequence shown here is derived from an EMBL/GenBank/DDBJ whole genome shotgun (WGS) entry which is preliminary data.</text>
</comment>
<dbReference type="GO" id="GO:0000272">
    <property type="term" value="P:polysaccharide catabolic process"/>
    <property type="evidence" value="ECO:0007669"/>
    <property type="project" value="UniProtKB-KW"/>
</dbReference>
<dbReference type="SMART" id="SM00656">
    <property type="entry name" value="Amb_all"/>
    <property type="match status" value="1"/>
</dbReference>
<dbReference type="SUPFAM" id="SSF51126">
    <property type="entry name" value="Pectin lyase-like"/>
    <property type="match status" value="1"/>
</dbReference>
<evidence type="ECO:0000259" key="4">
    <source>
        <dbReference type="SMART" id="SM00656"/>
    </source>
</evidence>
<keyword evidence="1 2" id="KW-0456">Lyase</keyword>
<comment type="subcellular location">
    <subcellularLocation>
        <location evidence="2">Secreted</location>
    </subcellularLocation>
</comment>
<evidence type="ECO:0000256" key="3">
    <source>
        <dbReference type="SAM" id="SignalP"/>
    </source>
</evidence>
<dbReference type="GO" id="GO:0005576">
    <property type="term" value="C:extracellular region"/>
    <property type="evidence" value="ECO:0007669"/>
    <property type="project" value="UniProtKB-SubCell"/>
</dbReference>
<comment type="similarity">
    <text evidence="2">Belongs to the polysaccharide lyase 1 family.</text>
</comment>
<dbReference type="Pfam" id="PF00544">
    <property type="entry name" value="Pectate_lyase_4"/>
    <property type="match status" value="1"/>
</dbReference>
<evidence type="ECO:0000313" key="6">
    <source>
        <dbReference type="Proteomes" id="UP000585638"/>
    </source>
</evidence>
<dbReference type="GO" id="GO:0030570">
    <property type="term" value="F:pectate lyase activity"/>
    <property type="evidence" value="ECO:0007669"/>
    <property type="project" value="UniProtKB-EC"/>
</dbReference>
<keyword evidence="2" id="KW-0964">Secreted</keyword>
<dbReference type="Proteomes" id="UP000585638">
    <property type="component" value="Unassembled WGS sequence"/>
</dbReference>
<evidence type="ECO:0000256" key="2">
    <source>
        <dbReference type="RuleBase" id="RU361173"/>
    </source>
</evidence>
<dbReference type="InterPro" id="IPR011050">
    <property type="entry name" value="Pectin_lyase_fold/virulence"/>
</dbReference>
<keyword evidence="2" id="KW-0624">Polysaccharide degradation</keyword>
<dbReference type="RefSeq" id="WP_184869365.1">
    <property type="nucleotide sequence ID" value="NZ_BAAAWY010000095.1"/>
</dbReference>
<keyword evidence="2" id="KW-0119">Carbohydrate metabolism</keyword>
<accession>A0A7W9KQP6</accession>
<feature type="signal peptide" evidence="3">
    <location>
        <begin position="1"/>
        <end position="31"/>
    </location>
</feature>
<sequence>MSATLRRKVTLALLPACAAFALNLCGGTAQAATSTLEGYGAGTTGGAGGATTTVSSLSAFTAAVKGDAAKTVRVSGTISLSGQVKVGSNTTVVGVGANSGLTGGGLALDGVHNVIVQNLRISKAVGTDAISVIRGANHIWIDHDDLSSDLSHGKDYYDGLVDITHAADYITVSWNHFHDHYKVSLVGHSDSNASEDTGHLHVTYAHNWFSNVNSRLPSVRFGTAHVYDNYFQNVTDSAVHSRMGAQTLVQNNVFRSVKTAVTTTGDSKTDGYANLSGNDLGGAATDITRAGSFTKPPYAFTLTPTSSVIGSVTAGAGTGVVG</sequence>
<evidence type="ECO:0000313" key="5">
    <source>
        <dbReference type="EMBL" id="MBB5896875.1"/>
    </source>
</evidence>
<protein>
    <submittedName>
        <fullName evidence="5">Pectate lyase</fullName>
        <ecNumber evidence="5">4.2.2.2</ecNumber>
    </submittedName>
</protein>
<dbReference type="EMBL" id="JACHIR010000002">
    <property type="protein sequence ID" value="MBB5896875.1"/>
    <property type="molecule type" value="Genomic_DNA"/>
</dbReference>
<name>A0A7W9KQP6_9PSEU</name>
<feature type="domain" description="Pectate lyase" evidence="4">
    <location>
        <begin position="47"/>
        <end position="260"/>
    </location>
</feature>
<dbReference type="AlphaFoldDB" id="A0A7W9KQP6"/>
<dbReference type="PANTHER" id="PTHR31683:SF18">
    <property type="entry name" value="PECTATE LYASE 21-RELATED"/>
    <property type="match status" value="1"/>
</dbReference>
<dbReference type="InterPro" id="IPR002022">
    <property type="entry name" value="Pec_lyase"/>
</dbReference>
<organism evidence="5 6">
    <name type="scientific">Kutzneria kofuensis</name>
    <dbReference type="NCBI Taxonomy" id="103725"/>
    <lineage>
        <taxon>Bacteria</taxon>
        <taxon>Bacillati</taxon>
        <taxon>Actinomycetota</taxon>
        <taxon>Actinomycetes</taxon>
        <taxon>Pseudonocardiales</taxon>
        <taxon>Pseudonocardiaceae</taxon>
        <taxon>Kutzneria</taxon>
    </lineage>
</organism>
<gene>
    <name evidence="5" type="ORF">BJ998_008134</name>
</gene>
<keyword evidence="6" id="KW-1185">Reference proteome</keyword>
<keyword evidence="3" id="KW-0732">Signal</keyword>
<reference evidence="5 6" key="1">
    <citation type="submission" date="2020-08" db="EMBL/GenBank/DDBJ databases">
        <title>Sequencing the genomes of 1000 actinobacteria strains.</title>
        <authorList>
            <person name="Klenk H.-P."/>
        </authorList>
    </citation>
    <scope>NUCLEOTIDE SEQUENCE [LARGE SCALE GENOMIC DNA]</scope>
    <source>
        <strain evidence="5 6">DSM 43851</strain>
    </source>
</reference>
<dbReference type="PANTHER" id="PTHR31683">
    <property type="entry name" value="PECTATE LYASE 18-RELATED"/>
    <property type="match status" value="1"/>
</dbReference>
<evidence type="ECO:0000256" key="1">
    <source>
        <dbReference type="ARBA" id="ARBA00023239"/>
    </source>
</evidence>
<dbReference type="InterPro" id="IPR045032">
    <property type="entry name" value="PEL"/>
</dbReference>
<dbReference type="InterPro" id="IPR012334">
    <property type="entry name" value="Pectin_lyas_fold"/>
</dbReference>